<feature type="domain" description="Disease resistance R13L4/SHOC-2-like LRR" evidence="3">
    <location>
        <begin position="671"/>
        <end position="832"/>
    </location>
</feature>
<dbReference type="GeneID" id="104584275"/>
<feature type="region of interest" description="Disordered" evidence="2">
    <location>
        <begin position="1119"/>
        <end position="1395"/>
    </location>
</feature>
<dbReference type="EnsemblPlants" id="PNT68803">
    <property type="protein sequence ID" value="PNT68803"/>
    <property type="gene ID" value="BRADI_3g45402v3"/>
</dbReference>
<dbReference type="InterPro" id="IPR055414">
    <property type="entry name" value="LRR_R13L4/SHOC2-like"/>
</dbReference>
<proteinExistence type="predicted"/>
<evidence type="ECO:0000259" key="3">
    <source>
        <dbReference type="Pfam" id="PF23598"/>
    </source>
</evidence>
<dbReference type="SUPFAM" id="SSF52047">
    <property type="entry name" value="RNI-like"/>
    <property type="match status" value="1"/>
</dbReference>
<protein>
    <recommendedName>
        <fullName evidence="3">Disease resistance R13L4/SHOC-2-like LRR domain-containing protein</fullName>
    </recommendedName>
</protein>
<feature type="region of interest" description="Disordered" evidence="2">
    <location>
        <begin position="1009"/>
        <end position="1097"/>
    </location>
</feature>
<organism evidence="4">
    <name type="scientific">Brachypodium distachyon</name>
    <name type="common">Purple false brome</name>
    <name type="synonym">Trachynia distachya</name>
    <dbReference type="NCBI Taxonomy" id="15368"/>
    <lineage>
        <taxon>Eukaryota</taxon>
        <taxon>Viridiplantae</taxon>
        <taxon>Streptophyta</taxon>
        <taxon>Embryophyta</taxon>
        <taxon>Tracheophyta</taxon>
        <taxon>Spermatophyta</taxon>
        <taxon>Magnoliopsida</taxon>
        <taxon>Liliopsida</taxon>
        <taxon>Poales</taxon>
        <taxon>Poaceae</taxon>
        <taxon>BOP clade</taxon>
        <taxon>Pooideae</taxon>
        <taxon>Stipodae</taxon>
        <taxon>Brachypodieae</taxon>
        <taxon>Brachypodium</taxon>
    </lineage>
</organism>
<dbReference type="Gramene" id="PNT68803">
    <property type="protein sequence ID" value="PNT68803"/>
    <property type="gene ID" value="BRADI_3g45402v3"/>
</dbReference>
<dbReference type="Gramene" id="KQJ99819">
    <property type="protein sequence ID" value="KQJ99819"/>
    <property type="gene ID" value="BRADI_3g45402v3"/>
</dbReference>
<feature type="compositionally biased region" description="Basic and acidic residues" evidence="2">
    <location>
        <begin position="1311"/>
        <end position="1321"/>
    </location>
</feature>
<feature type="region of interest" description="Disordered" evidence="2">
    <location>
        <begin position="944"/>
        <end position="978"/>
    </location>
</feature>
<dbReference type="EMBL" id="CM000882">
    <property type="protein sequence ID" value="PNT68803.1"/>
    <property type="molecule type" value="Genomic_DNA"/>
</dbReference>
<sequence>MADPGGDNAGGQTTPAPPLVPPPEAVGDVIPPPESDAAINEGTIPSASASASAPPPKSDMAVGNAVPSPHPPPPKSDMAVSDATHQQPPSPPPQKPDKAVSDTTPDPPPPQKPDTTVSDTMPSPPPPPKPEMVVADAIPPPPSPKSNTTAGEKTAAPPVPPETKMAGQPQPHQPSVQAEGSKRRRHEEADQASLSMPAASGPVMKPPETKRRKSLSRTESSSPPVAVGEADTTNVVPGSAMKTKLQNKCWLVKNTMSWYGRHRSRPANAGKQEDQGAAQTDKVQGTKPSPSPSPGEEKETAETNSKKQDEIEEEIKKQPSTTQQVQEEEKEAAEKKKKKPHPKWGKEETRLEEILEAACIRLVEAEYSRRLSREKTKQQQQCLLSFSVFPLGSKVKKQAVTYWWSTQFDLPLKKSPSASASASASADQIFEDLSKEGFLEPIKNHCSKVIHGCRVNPLVHWMVKHLARDKYLADLDEHGNPAVYQGKSQVHCFTADNRVLLQRLREEDDSKAQPKRNQTKEPPKGTKAVEGPSQVQRKPSKIEEPPKGTEVVGGPSQVQRKTSKTKEVHQDAEASEGSSKAHLKPSPTKELPQDAVAGRSSQDSQKTTKREGEAADAKVLLGEFEKKLVILNINAHVYRLPEPLLQSKLADRLQVLQLGQWWNTDNETYMEVEALETLSAIGNLKKLRYLGLRGLSKLTRLPSGVKQLQQLAILDARGCQNLVKVPSSTVKPLKALTLLDLSECYMLEHIGNGVTALTELRVFKGFVFGVGKRQSDACRLQHLAKLKKLRKLSLNVTTDADVEKDEMAQLGKLTSVTSLTVTWGEWPIFLLGAGPEDQRVKQLLDKWTGLVLPPGLEKLDARCYPTGGEMPVTKWLKGKDAPMKLKKLYVRGGDVERLDIPARNSIETLRLRFLNKFRMKWNDLLPGLKRNSIKSVEVVDKDQKVTKNLNKGNVHDDEQQKKKEGTDPDGEQKKKKEECIDPLRKRMKIPRCTIDENGVWVRDLKEEELEKDASKSDAAASTAGQTGEGKDDAGKAQTDVKEGRAHEIVKEEKDNKKKDKEEQNHPEVQELKEDEKKRASTTAVVDQAVGPGSRADVKKSSVLTCCSMFHTSLKRLKLSGGQALRKAPREDASTKAEAATAAAAAGIPKFPDNKTGERDNDAGKVQKEAKEGMDNKKKANEEEHGALVRDEKDQNKEASTTAAVSPAVPPTSDGDGKKAAVLNKVYTDKRSEPSKPSEAPDMAPKEDARKAQSSNDHANTEQEDETDTDEDRGNGLNADEPQRETEDNGKDEGQVGGRKVFDTVAKQPTAGEDRGGGDVRAGDATIPPELEEKTPAKLTPAADKAPASHTSTPPVPPATTSAAPTPSAAGQATTEPKEPGPAGVGGAYTSGSTTS</sequence>
<reference evidence="4 5" key="1">
    <citation type="journal article" date="2010" name="Nature">
        <title>Genome sequencing and analysis of the model grass Brachypodium distachyon.</title>
        <authorList>
            <consortium name="International Brachypodium Initiative"/>
        </authorList>
    </citation>
    <scope>NUCLEOTIDE SEQUENCE [LARGE SCALE GENOMIC DNA]</scope>
    <source>
        <strain evidence="4">Bd21</strain>
        <strain evidence="5">cv. Bd21</strain>
    </source>
</reference>
<feature type="compositionally biased region" description="Basic and acidic residues" evidence="2">
    <location>
        <begin position="505"/>
        <end position="524"/>
    </location>
</feature>
<feature type="compositionally biased region" description="Low complexity" evidence="2">
    <location>
        <begin position="1345"/>
        <end position="1374"/>
    </location>
</feature>
<feature type="compositionally biased region" description="Acidic residues" evidence="2">
    <location>
        <begin position="1261"/>
        <end position="1270"/>
    </location>
</feature>
<feature type="region of interest" description="Disordered" evidence="2">
    <location>
        <begin position="505"/>
        <end position="614"/>
    </location>
</feature>
<evidence type="ECO:0000313" key="6">
    <source>
        <dbReference type="Proteomes" id="UP000008810"/>
    </source>
</evidence>
<dbReference type="RefSeq" id="XP_014755508.2">
    <property type="nucleotide sequence ID" value="XM_014900022.2"/>
</dbReference>
<evidence type="ECO:0000313" key="4">
    <source>
        <dbReference type="EMBL" id="KQJ99819.1"/>
    </source>
</evidence>
<feature type="compositionally biased region" description="Basic and acidic residues" evidence="2">
    <location>
        <begin position="953"/>
        <end position="978"/>
    </location>
</feature>
<feature type="compositionally biased region" description="Basic and acidic residues" evidence="2">
    <location>
        <begin position="1280"/>
        <end position="1293"/>
    </location>
</feature>
<dbReference type="PANTHER" id="PTHR47186:SF54">
    <property type="entry name" value="DISEASE RESISTANCE RPP13-LIKE PROTEIN 4"/>
    <property type="match status" value="1"/>
</dbReference>
<reference evidence="4" key="2">
    <citation type="submission" date="2017-06" db="EMBL/GenBank/DDBJ databases">
        <title>WGS assembly of Brachypodium distachyon.</title>
        <authorList>
            <consortium name="The International Brachypodium Initiative"/>
            <person name="Lucas S."/>
            <person name="Harmon-Smith M."/>
            <person name="Lail K."/>
            <person name="Tice H."/>
            <person name="Grimwood J."/>
            <person name="Bruce D."/>
            <person name="Barry K."/>
            <person name="Shu S."/>
            <person name="Lindquist E."/>
            <person name="Wang M."/>
            <person name="Pitluck S."/>
            <person name="Vogel J.P."/>
            <person name="Garvin D.F."/>
            <person name="Mockler T.C."/>
            <person name="Schmutz J."/>
            <person name="Rokhsar D."/>
            <person name="Bevan M.W."/>
        </authorList>
    </citation>
    <scope>NUCLEOTIDE SEQUENCE</scope>
    <source>
        <strain evidence="4">Bd21</strain>
    </source>
</reference>
<dbReference type="Pfam" id="PF23598">
    <property type="entry name" value="LRR_14"/>
    <property type="match status" value="1"/>
</dbReference>
<evidence type="ECO:0000256" key="2">
    <source>
        <dbReference type="SAM" id="MobiDB-lite"/>
    </source>
</evidence>
<gene>
    <name evidence="5" type="primary">LOC104584275</name>
    <name evidence="4" type="ORF">BRADI_3g45402v3</name>
</gene>
<dbReference type="Gene3D" id="3.80.10.10">
    <property type="entry name" value="Ribonuclease Inhibitor"/>
    <property type="match status" value="1"/>
</dbReference>
<dbReference type="InterPro" id="IPR032675">
    <property type="entry name" value="LRR_dom_sf"/>
</dbReference>
<dbReference type="GO" id="GO:0035556">
    <property type="term" value="P:intracellular signal transduction"/>
    <property type="evidence" value="ECO:0000318"/>
    <property type="project" value="GO_Central"/>
</dbReference>
<keyword evidence="6" id="KW-1185">Reference proteome</keyword>
<feature type="compositionally biased region" description="Pro residues" evidence="2">
    <location>
        <begin position="15"/>
        <end position="34"/>
    </location>
</feature>
<evidence type="ECO:0000313" key="5">
    <source>
        <dbReference type="EnsemblPlants" id="KQJ99819"/>
    </source>
</evidence>
<feature type="compositionally biased region" description="Basic and acidic residues" evidence="2">
    <location>
        <begin position="1226"/>
        <end position="1235"/>
    </location>
</feature>
<feature type="compositionally biased region" description="Basic and acidic residues" evidence="2">
    <location>
        <begin position="1028"/>
        <end position="1078"/>
    </location>
</feature>
<feature type="compositionally biased region" description="Basic and acidic residues" evidence="2">
    <location>
        <begin position="295"/>
        <end position="317"/>
    </location>
</feature>
<feature type="compositionally biased region" description="Polar residues" evidence="2">
    <location>
        <begin position="277"/>
        <end position="287"/>
    </location>
</feature>
<dbReference type="Proteomes" id="UP000008810">
    <property type="component" value="Chromosome 3"/>
</dbReference>
<feature type="compositionally biased region" description="Basic and acidic residues" evidence="2">
    <location>
        <begin position="1151"/>
        <end position="1196"/>
    </location>
</feature>
<evidence type="ECO:0000256" key="1">
    <source>
        <dbReference type="ARBA" id="ARBA00022737"/>
    </source>
</evidence>
<feature type="region of interest" description="Disordered" evidence="2">
    <location>
        <begin position="261"/>
        <end position="346"/>
    </location>
</feature>
<reference evidence="5" key="3">
    <citation type="submission" date="2018-08" db="UniProtKB">
        <authorList>
            <consortium name="EnsemblPlants"/>
        </authorList>
    </citation>
    <scope>IDENTIFICATION</scope>
    <source>
        <strain evidence="5">cv. Bd21</strain>
    </source>
</reference>
<name>A0A0Q3IGL8_BRADI</name>
<keyword evidence="1" id="KW-0677">Repeat</keyword>
<dbReference type="EMBL" id="CM000882">
    <property type="protein sequence ID" value="KQJ99819.1"/>
    <property type="molecule type" value="Genomic_DNA"/>
</dbReference>
<dbReference type="PANTHER" id="PTHR47186">
    <property type="entry name" value="LEUCINE-RICH REPEAT-CONTAINING PROTEIN 57"/>
    <property type="match status" value="1"/>
</dbReference>
<dbReference type="EnsemblPlants" id="KQJ99819">
    <property type="protein sequence ID" value="KQJ99819"/>
    <property type="gene ID" value="BRADI_3g45402v3"/>
</dbReference>
<feature type="compositionally biased region" description="Low complexity" evidence="2">
    <location>
        <begin position="1135"/>
        <end position="1145"/>
    </location>
</feature>
<feature type="region of interest" description="Disordered" evidence="2">
    <location>
        <begin position="1"/>
        <end position="249"/>
    </location>
</feature>
<accession>A0A0Q3IGL8</accession>
<dbReference type="OrthoDB" id="1934998at2759"/>